<evidence type="ECO:0000313" key="3">
    <source>
        <dbReference type="Proteomes" id="UP000190744"/>
    </source>
</evidence>
<proteinExistence type="predicted"/>
<gene>
    <name evidence="2" type="ORF">PEBR_17189</name>
</gene>
<dbReference type="AlphaFoldDB" id="A0A1S9RPE5"/>
<comment type="caution">
    <text evidence="2">The sequence shown here is derived from an EMBL/GenBank/DDBJ whole genome shotgun (WGS) entry which is preliminary data.</text>
</comment>
<evidence type="ECO:0000313" key="2">
    <source>
        <dbReference type="EMBL" id="OOQ87365.1"/>
    </source>
</evidence>
<name>A0A1S9RPE5_PENBI</name>
<reference evidence="3" key="1">
    <citation type="submission" date="2015-09" db="EMBL/GenBank/DDBJ databases">
        <authorList>
            <person name="Fill T.P."/>
            <person name="Baretta J.F."/>
            <person name="de Almeida L.G."/>
            <person name="Rocha M."/>
            <person name="de Souza D.H."/>
            <person name="Malavazi I."/>
            <person name="Cerdeira L.T."/>
            <person name="Hong H."/>
            <person name="Samborskyy M."/>
            <person name="de Vasconcelos A.T."/>
            <person name="Leadlay P."/>
            <person name="Rodrigues-Filho E."/>
        </authorList>
    </citation>
    <scope>NUCLEOTIDE SEQUENCE [LARGE SCALE GENOMIC DNA]</scope>
    <source>
        <strain evidence="3">LaBioMMi 136</strain>
    </source>
</reference>
<protein>
    <submittedName>
        <fullName evidence="2">Uncharacterized protein</fullName>
    </submittedName>
</protein>
<accession>A0A1S9RPE5</accession>
<feature type="coiled-coil region" evidence="1">
    <location>
        <begin position="587"/>
        <end position="614"/>
    </location>
</feature>
<organism evidence="2 3">
    <name type="scientific">Penicillium brasilianum</name>
    <dbReference type="NCBI Taxonomy" id="104259"/>
    <lineage>
        <taxon>Eukaryota</taxon>
        <taxon>Fungi</taxon>
        <taxon>Dikarya</taxon>
        <taxon>Ascomycota</taxon>
        <taxon>Pezizomycotina</taxon>
        <taxon>Eurotiomycetes</taxon>
        <taxon>Eurotiomycetidae</taxon>
        <taxon>Eurotiales</taxon>
        <taxon>Aspergillaceae</taxon>
        <taxon>Penicillium</taxon>
    </lineage>
</organism>
<dbReference type="Proteomes" id="UP000190744">
    <property type="component" value="Unassembled WGS sequence"/>
</dbReference>
<keyword evidence="1" id="KW-0175">Coiled coil</keyword>
<dbReference type="EMBL" id="LJBN01000125">
    <property type="protein sequence ID" value="OOQ87365.1"/>
    <property type="molecule type" value="Genomic_DNA"/>
</dbReference>
<sequence>MSAFHDDNFSVTKGPSGTTLVLSADTYALLDSNVNIDTPKLAVYAETIAFGSEIKSSGKTIQLHCNNLLLGDSLSLDVSGSAGDETPDSTDSSKANGGAGGSIVLHVHNMPLYPGTDSFSLFEKEAKFNVAGGAAGKYKNGEGNMVGGSTGSPGTVRVYYSNPMLRALCATKEIHLSKDSFPRRLALLRTRCLPTLDNEISKMTNQWASSLSQLSWLKSVTDEWRADYAAIKEEIDFSFDLHVLFVRIAELLKTNTLPTSISESVDKVLAFFGKVQFMPDYSAFPKDIKSVYEKLAEAVDTWLGLGPDRTPKGMEVCLTYLNAELKTVIENIPSVEDKVSQMNTPLGDRIAKVHSAFIALLQKCEEKLKGSCQPSENFTVMTVSTSLDGSSDLNVDVALVHPDQCSMARRRADAAFFAEDYKSASTIYTTLLEKFSFLPRVRDNKNEGIKDLPAEPWPLHMAFDRMEQEEGLCLWGLDTLVSMSKEIQALMGQMSIGVDMFNLRETWAPRLSFKYYFDYANQQLDRLKTYEASYWRAFEQNQTQAEIRSALRATVSVSIYQQRDAEERLKSSAEAFQRIDGELAKMKPEYHDAAEKLKKNLEAVENKLKEHKYVSVARIVGAISTVIAGIAVAFTGPAGWVGTLLLESAAGCDIVGMIVDASTKIEDSFGQVINKEVIIRGLDTCDGDLKDLVNSQGYTTKADGTKLIEGGGTAKIVVTEGKLKSFLDEFKGKFPENEELKTSLDDFVKISQAQNNKIVAYNNAVMDCYHQILQRATFQKQITEASSELIKENRGLPSILGFYRQLRDQMRLSFLRTVKHSVLALRFWGLQAAPRFNSITPPGMLSNLDELEAHMGVLSLEYEGCLTTFGRLSRITWPKPPGRRGITYKLTQNELSALKGGSDDPLSADICNRKVQWNITGAEVSPSSSKPRLFTTTVTGLQLPSTRVTTLAENPFAGYANVRITQVYFRAPNLRFAGEKSTALNHLSVEIRHEGVECIVDSRDQVHTFEHWPVQVLSVTDPNNSIALVRQSVAPENEGLHLNEKVQAPIGPFAVWRISIREKDQGGPLSWEDVKDAYLDFEGYAVPFEG</sequence>
<evidence type="ECO:0000256" key="1">
    <source>
        <dbReference type="SAM" id="Coils"/>
    </source>
</evidence>